<evidence type="ECO:0000313" key="2">
    <source>
        <dbReference type="Proteomes" id="UP000319671"/>
    </source>
</evidence>
<proteinExistence type="predicted"/>
<reference evidence="1 2" key="1">
    <citation type="submission" date="2019-06" db="EMBL/GenBank/DDBJ databases">
        <title>Sorghum-associated microbial communities from plants grown in Nebraska, USA.</title>
        <authorList>
            <person name="Schachtman D."/>
        </authorList>
    </citation>
    <scope>NUCLEOTIDE SEQUENCE [LARGE SCALE GENOMIC DNA]</scope>
    <source>
        <strain evidence="1 2">2482</strain>
    </source>
</reference>
<comment type="caution">
    <text evidence="1">The sequence shown here is derived from an EMBL/GenBank/DDBJ whole genome shotgun (WGS) entry which is preliminary data.</text>
</comment>
<gene>
    <name evidence="1" type="ORF">FB550_102266</name>
</gene>
<sequence length="173" mass="20403">MFPKEYIQFLAHFHGDRDYFECHEILEEYWKKNDVKNKNSIWVGLILLAVSAYHHRRNNFTGAKRTLEKAITIFKTQPESVIKLGLDPHLLQDILTSRLSNITNQQRYISFNLPIGDQALLDLGRRYCKQNGFVWGMNSDLTNDHLVHRHILRDRTSVIEERNQSLKLRKGND</sequence>
<keyword evidence="2" id="KW-1185">Reference proteome</keyword>
<dbReference type="EMBL" id="VIVN01000002">
    <property type="protein sequence ID" value="TWE06246.1"/>
    <property type="molecule type" value="Genomic_DNA"/>
</dbReference>
<dbReference type="SUPFAM" id="SSF140663">
    <property type="entry name" value="TTHA0068-like"/>
    <property type="match status" value="1"/>
</dbReference>
<dbReference type="PANTHER" id="PTHR34796:SF1">
    <property type="entry name" value="EXPRESSED PROTEIN"/>
    <property type="match status" value="1"/>
</dbReference>
<dbReference type="AlphaFoldDB" id="A0A561DSB9"/>
<dbReference type="RefSeq" id="WP_144563039.1">
    <property type="nucleotide sequence ID" value="NZ_VIVN01000002.1"/>
</dbReference>
<evidence type="ECO:0000313" key="1">
    <source>
        <dbReference type="EMBL" id="TWE06246.1"/>
    </source>
</evidence>
<organism evidence="1 2">
    <name type="scientific">Neobacillus bataviensis</name>
    <dbReference type="NCBI Taxonomy" id="220685"/>
    <lineage>
        <taxon>Bacteria</taxon>
        <taxon>Bacillati</taxon>
        <taxon>Bacillota</taxon>
        <taxon>Bacilli</taxon>
        <taxon>Bacillales</taxon>
        <taxon>Bacillaceae</taxon>
        <taxon>Neobacillus</taxon>
    </lineage>
</organism>
<dbReference type="Pfam" id="PF03745">
    <property type="entry name" value="DUF309"/>
    <property type="match status" value="1"/>
</dbReference>
<evidence type="ECO:0008006" key="3">
    <source>
        <dbReference type="Google" id="ProtNLM"/>
    </source>
</evidence>
<name>A0A561DSB9_9BACI</name>
<dbReference type="InterPro" id="IPR005500">
    <property type="entry name" value="DUF309"/>
</dbReference>
<protein>
    <recommendedName>
        <fullName evidence="3">DUF309 domain-containing protein</fullName>
    </recommendedName>
</protein>
<dbReference type="Proteomes" id="UP000319671">
    <property type="component" value="Unassembled WGS sequence"/>
</dbReference>
<accession>A0A561DSB9</accession>
<dbReference type="Gene3D" id="1.10.3450.10">
    <property type="entry name" value="TTHA0068-like"/>
    <property type="match status" value="1"/>
</dbReference>
<dbReference type="PANTHER" id="PTHR34796">
    <property type="entry name" value="EXPRESSED PROTEIN"/>
    <property type="match status" value="1"/>
</dbReference>
<dbReference type="InterPro" id="IPR023203">
    <property type="entry name" value="TTHA0068_sf"/>
</dbReference>